<dbReference type="eggNOG" id="ENOG502S8V0">
    <property type="taxonomic scope" value="Eukaryota"/>
</dbReference>
<keyword evidence="3 6" id="KW-0812">Transmembrane</keyword>
<reference evidence="8 9" key="1">
    <citation type="journal article" date="2012" name="G3 (Bethesda)">
        <title>Pichia sorbitophila, an interspecies yeast hybrid reveals early steps of genome resolution following polyploidization.</title>
        <authorList>
            <person name="Leh Louis V."/>
            <person name="Despons L."/>
            <person name="Friedrich A."/>
            <person name="Martin T."/>
            <person name="Durrens P."/>
            <person name="Casaregola S."/>
            <person name="Neuveglise C."/>
            <person name="Fairhead C."/>
            <person name="Marck C."/>
            <person name="Cruz J.A."/>
            <person name="Straub M.L."/>
            <person name="Kugler V."/>
            <person name="Sacerdot C."/>
            <person name="Uzunov Z."/>
            <person name="Thierry A."/>
            <person name="Weiss S."/>
            <person name="Bleykasten C."/>
            <person name="De Montigny J."/>
            <person name="Jacques N."/>
            <person name="Jung P."/>
            <person name="Lemaire M."/>
            <person name="Mallet S."/>
            <person name="Morel G."/>
            <person name="Richard G.F."/>
            <person name="Sarkar A."/>
            <person name="Savel G."/>
            <person name="Schacherer J."/>
            <person name="Seret M.L."/>
            <person name="Talla E."/>
            <person name="Samson G."/>
            <person name="Jubin C."/>
            <person name="Poulain J."/>
            <person name="Vacherie B."/>
            <person name="Barbe V."/>
            <person name="Pelletier E."/>
            <person name="Sherman D.J."/>
            <person name="Westhof E."/>
            <person name="Weissenbach J."/>
            <person name="Baret P.V."/>
            <person name="Wincker P."/>
            <person name="Gaillardin C."/>
            <person name="Dujon B."/>
            <person name="Souciet J.L."/>
        </authorList>
    </citation>
    <scope>NUCLEOTIDE SEQUENCE [LARGE SCALE GENOMIC DNA]</scope>
    <source>
        <strain evidence="9">ATCC MYA-4447 / BCRC 22081 / CBS 7064 / NBRC 10061 / NRRL Y-12695</strain>
    </source>
</reference>
<dbReference type="HOGENOM" id="CLU_132206_1_1_1"/>
<organism evidence="8 9">
    <name type="scientific">Pichia sorbitophila (strain ATCC MYA-4447 / BCRC 22081 / CBS 7064 / NBRC 10061 / NRRL Y-12695)</name>
    <name type="common">Hybrid yeast</name>
    <dbReference type="NCBI Taxonomy" id="559304"/>
    <lineage>
        <taxon>Eukaryota</taxon>
        <taxon>Fungi</taxon>
        <taxon>Dikarya</taxon>
        <taxon>Ascomycota</taxon>
        <taxon>Saccharomycotina</taxon>
        <taxon>Pichiomycetes</taxon>
        <taxon>Debaryomycetaceae</taxon>
        <taxon>Millerozyma</taxon>
    </lineage>
</organism>
<evidence type="ECO:0000256" key="6">
    <source>
        <dbReference type="SAM" id="Phobius"/>
    </source>
</evidence>
<dbReference type="Pfam" id="PF10270">
    <property type="entry name" value="MMgT"/>
    <property type="match status" value="1"/>
</dbReference>
<evidence type="ECO:0000256" key="7">
    <source>
        <dbReference type="SAM" id="SignalP"/>
    </source>
</evidence>
<name>G8YMT1_PICSO</name>
<evidence type="ECO:0000256" key="1">
    <source>
        <dbReference type="ARBA" id="ARBA00004127"/>
    </source>
</evidence>
<evidence type="ECO:0000313" key="9">
    <source>
        <dbReference type="Proteomes" id="UP000005222"/>
    </source>
</evidence>
<dbReference type="STRING" id="559304.G8YMT1"/>
<evidence type="ECO:0000313" key="8">
    <source>
        <dbReference type="EMBL" id="CCE79249.1"/>
    </source>
</evidence>
<evidence type="ECO:0000256" key="2">
    <source>
        <dbReference type="ARBA" id="ARBA00006109"/>
    </source>
</evidence>
<sequence length="130" mass="14880">MTSFVFFLIGGLFLVHSGYSSYELHQFAKEFGTELKSIPSDITLETIAGIMIIVIAAVGNINKASKLSINNELVPPQNRYLKEIEMKKATKEHETIGINDYQGFESRISFIDIHKKRNEFSDWIKKEKHD</sequence>
<evidence type="ECO:0000256" key="4">
    <source>
        <dbReference type="ARBA" id="ARBA00022989"/>
    </source>
</evidence>
<dbReference type="FunCoup" id="G8YMT1">
    <property type="interactions" value="94"/>
</dbReference>
<dbReference type="Proteomes" id="UP000005222">
    <property type="component" value="Chromosome E"/>
</dbReference>
<feature type="transmembrane region" description="Helical" evidence="6">
    <location>
        <begin position="44"/>
        <end position="61"/>
    </location>
</feature>
<keyword evidence="5 6" id="KW-0472">Membrane</keyword>
<keyword evidence="4 6" id="KW-1133">Transmembrane helix</keyword>
<evidence type="ECO:0000256" key="5">
    <source>
        <dbReference type="ARBA" id="ARBA00023136"/>
    </source>
</evidence>
<accession>G8YMT1</accession>
<feature type="signal peptide" evidence="7">
    <location>
        <begin position="1"/>
        <end position="20"/>
    </location>
</feature>
<dbReference type="OMA" id="YEFTHLN"/>
<dbReference type="EMBL" id="FO082055">
    <property type="protein sequence ID" value="CCE79249.1"/>
    <property type="molecule type" value="Genomic_DNA"/>
</dbReference>
<dbReference type="OrthoDB" id="44756at2759"/>
<dbReference type="GO" id="GO:0072546">
    <property type="term" value="C:EMC complex"/>
    <property type="evidence" value="ECO:0007669"/>
    <property type="project" value="TreeGrafter"/>
</dbReference>
<dbReference type="InterPro" id="IPR018937">
    <property type="entry name" value="MMgT"/>
</dbReference>
<feature type="chain" id="PRO_5003519193" evidence="7">
    <location>
        <begin position="21"/>
        <end position="130"/>
    </location>
</feature>
<dbReference type="PANTHER" id="PTHR28144">
    <property type="entry name" value="ER MEMBRANE PROTEIN COMPLEX SUBUNIT 5"/>
    <property type="match status" value="1"/>
</dbReference>
<dbReference type="InterPro" id="IPR053279">
    <property type="entry name" value="EMC_subunit"/>
</dbReference>
<keyword evidence="9" id="KW-1185">Reference proteome</keyword>
<keyword evidence="7" id="KW-0732">Signal</keyword>
<dbReference type="InParanoid" id="G8YMT1"/>
<comment type="similarity">
    <text evidence="2">Belongs to the membrane magnesium transporter (TC 1.A.67) family.</text>
</comment>
<protein>
    <submittedName>
        <fullName evidence="8">Piso0_001301 protein</fullName>
    </submittedName>
</protein>
<dbReference type="AlphaFoldDB" id="G8YMT1"/>
<evidence type="ECO:0000256" key="3">
    <source>
        <dbReference type="ARBA" id="ARBA00022692"/>
    </source>
</evidence>
<proteinExistence type="inferred from homology"/>
<gene>
    <name evidence="8" type="primary">Piso0_001301</name>
    <name evidence="8" type="ORF">GNLVRS01_PISO0E02072g</name>
</gene>
<comment type="subcellular location">
    <subcellularLocation>
        <location evidence="1">Endomembrane system</location>
        <topology evidence="1">Multi-pass membrane protein</topology>
    </subcellularLocation>
</comment>
<dbReference type="GO" id="GO:0034975">
    <property type="term" value="P:protein folding in endoplasmic reticulum"/>
    <property type="evidence" value="ECO:0007669"/>
    <property type="project" value="TreeGrafter"/>
</dbReference>
<dbReference type="PANTHER" id="PTHR28144:SF1">
    <property type="entry name" value="ER MEMBRANE PROTEIN COMPLEX SUBUNIT 5"/>
    <property type="match status" value="1"/>
</dbReference>